<organism evidence="9 10">
    <name type="scientific">Eremothecium gossypii (strain ATCC 10895 / CBS 109.51 / FGSC 9923 / NRRL Y-1056)</name>
    <name type="common">Yeast</name>
    <name type="synonym">Ashbya gossypii</name>
    <dbReference type="NCBI Taxonomy" id="284811"/>
    <lineage>
        <taxon>Eukaryota</taxon>
        <taxon>Fungi</taxon>
        <taxon>Dikarya</taxon>
        <taxon>Ascomycota</taxon>
        <taxon>Saccharomycotina</taxon>
        <taxon>Saccharomycetes</taxon>
        <taxon>Saccharomycetales</taxon>
        <taxon>Saccharomycetaceae</taxon>
        <taxon>Eremothecium</taxon>
    </lineage>
</organism>
<dbReference type="OrthoDB" id="4829at2759"/>
<keyword evidence="3 8" id="KW-0812">Transmembrane</keyword>
<evidence type="ECO:0000313" key="9">
    <source>
        <dbReference type="EMBL" id="AAS54413.2"/>
    </source>
</evidence>
<dbReference type="RefSeq" id="NP_986589.2">
    <property type="nucleotide sequence ID" value="NM_211651.2"/>
</dbReference>
<feature type="region of interest" description="Disordered" evidence="7">
    <location>
        <begin position="337"/>
        <end position="363"/>
    </location>
</feature>
<dbReference type="STRING" id="284811.Q751A0"/>
<feature type="transmembrane region" description="Helical" evidence="8">
    <location>
        <begin position="32"/>
        <end position="51"/>
    </location>
</feature>
<name>Q751A0_EREGS</name>
<keyword evidence="2" id="KW-0813">Transport</keyword>
<reference evidence="10" key="2">
    <citation type="journal article" date="2013" name="G3 (Bethesda)">
        <title>Genomes of Ashbya fungi isolated from insects reveal four mating-type loci, numerous translocations, lack of transposons, and distinct gene duplications.</title>
        <authorList>
            <person name="Dietrich F.S."/>
            <person name="Voegeli S."/>
            <person name="Kuo S."/>
            <person name="Philippsen P."/>
        </authorList>
    </citation>
    <scope>GENOME REANNOTATION</scope>
    <source>
        <strain evidence="10">ATCC 10895 / CBS 109.51 / FGSC 9923 / NRRL Y-1056</strain>
    </source>
</reference>
<reference evidence="9 10" key="1">
    <citation type="journal article" date="2004" name="Science">
        <title>The Ashbya gossypii genome as a tool for mapping the ancient Saccharomyces cerevisiae genome.</title>
        <authorList>
            <person name="Dietrich F.S."/>
            <person name="Voegeli S."/>
            <person name="Brachat S."/>
            <person name="Lerch A."/>
            <person name="Gates K."/>
            <person name="Steiner S."/>
            <person name="Mohr C."/>
            <person name="Pohlmann R."/>
            <person name="Luedi P."/>
            <person name="Choi S."/>
            <person name="Wing R.A."/>
            <person name="Flavier A."/>
            <person name="Gaffney T.D."/>
            <person name="Philippsen P."/>
        </authorList>
    </citation>
    <scope>NUCLEOTIDE SEQUENCE [LARGE SCALE GENOMIC DNA]</scope>
    <source>
        <strain evidence="10">ATCC 10895 / CBS 109.51 / FGSC 9923 / NRRL Y-1056</strain>
    </source>
</reference>
<sequence length="600" mass="65488">MVDDSYYITPHETALAVVATAMKKARLQLDTLVVNSLVGGVLFSTGGMLYLAGHSDSPGMMASAPGLANLLGAATFVLGLFFVVINGADLFNSNILFFSVALLRRAVSIYDLLVSWIVSWFCNLAGTLFVCYVICHLSGATASESWVENSRVIVASKVSHSFVQILIRGMAGNFYVCLAIYLQLMVKPLHVKLIVMSLPIFTFVSMGFTHVIADMYLVMMGMINGADLTVARCIWAVFIPGTLGNIIGGFAFGAIVPFYLHLIVVERDRKKLSLPEYDARDEQPELNIDSRVVRVPKEQAQDKGVTDLLSAYYPDEQLHAMPDSEARSQSMPVVSRTTTRRSHASSFAAPSAAATRSPPGVFPVRGMARPLTRERHIANAADDSAPYLALDSSSTTSSLRSSSDSTQPPTAARRRHSLPGTLWESPDQEEAQYLYDGGYDVRGHTLGSRLERALTWITSPARLPSPEPFVAEKAAPGSPRARRASFASRFRSFGRAFMPSRDPDDIHTIHRKLSEAGVTAVAADASDNIAGVVNYDGIALPANNSPFYRTQPQLRPVVPLAARPSFETAAARSSKRLSQLRNMVSFDNDDFEEQSIREPR</sequence>
<keyword evidence="5 8" id="KW-0472">Membrane</keyword>
<evidence type="ECO:0000256" key="8">
    <source>
        <dbReference type="SAM" id="Phobius"/>
    </source>
</evidence>
<evidence type="ECO:0000256" key="4">
    <source>
        <dbReference type="ARBA" id="ARBA00022989"/>
    </source>
</evidence>
<dbReference type="GO" id="GO:0015513">
    <property type="term" value="F:high-affinity secondary active nitrite transmembrane transporter activity"/>
    <property type="evidence" value="ECO:0000318"/>
    <property type="project" value="GO_Central"/>
</dbReference>
<dbReference type="KEGG" id="ago:AGOS_AGL077W"/>
<dbReference type="GO" id="GO:0005886">
    <property type="term" value="C:plasma membrane"/>
    <property type="evidence" value="ECO:0000318"/>
    <property type="project" value="GO_Central"/>
</dbReference>
<evidence type="ECO:0000256" key="1">
    <source>
        <dbReference type="ARBA" id="ARBA00004141"/>
    </source>
</evidence>
<feature type="compositionally biased region" description="Low complexity" evidence="7">
    <location>
        <begin position="390"/>
        <end position="406"/>
    </location>
</feature>
<keyword evidence="10" id="KW-1185">Reference proteome</keyword>
<feature type="transmembrane region" description="Helical" evidence="8">
    <location>
        <begin position="233"/>
        <end position="260"/>
    </location>
</feature>
<dbReference type="GO" id="GO:0015707">
    <property type="term" value="P:nitrite transport"/>
    <property type="evidence" value="ECO:0000318"/>
    <property type="project" value="GO_Central"/>
</dbReference>
<dbReference type="PANTHER" id="PTHR30520">
    <property type="entry name" value="FORMATE TRANSPORTER-RELATED"/>
    <property type="match status" value="1"/>
</dbReference>
<evidence type="ECO:0000256" key="6">
    <source>
        <dbReference type="ARBA" id="ARBA00049660"/>
    </source>
</evidence>
<dbReference type="eggNOG" id="ENOG502QUGF">
    <property type="taxonomic scope" value="Eukaryota"/>
</dbReference>
<protein>
    <submittedName>
        <fullName evidence="9">AGL077Wp</fullName>
    </submittedName>
</protein>
<dbReference type="FunFam" id="1.20.1080.10:FF:000011">
    <property type="entry name" value="Formate family transporter"/>
    <property type="match status" value="1"/>
</dbReference>
<comment type="similarity">
    <text evidence="6">Belongs to the FNT transporter (TC 1.A.16) family.</text>
</comment>
<evidence type="ECO:0000256" key="3">
    <source>
        <dbReference type="ARBA" id="ARBA00022692"/>
    </source>
</evidence>
<dbReference type="NCBIfam" id="TIGR00790">
    <property type="entry name" value="fnt"/>
    <property type="match status" value="1"/>
</dbReference>
<dbReference type="FunCoup" id="Q751A0">
    <property type="interactions" value="22"/>
</dbReference>
<dbReference type="InParanoid" id="Q751A0"/>
<feature type="region of interest" description="Disordered" evidence="7">
    <location>
        <begin position="379"/>
        <end position="425"/>
    </location>
</feature>
<gene>
    <name evidence="9" type="ORF">AGOS_AGL077W</name>
</gene>
<dbReference type="EMBL" id="AE016820">
    <property type="protein sequence ID" value="AAS54413.2"/>
    <property type="molecule type" value="Genomic_DNA"/>
</dbReference>
<proteinExistence type="inferred from homology"/>
<dbReference type="Gene3D" id="1.20.1080.10">
    <property type="entry name" value="Glycerol uptake facilitator protein"/>
    <property type="match status" value="1"/>
</dbReference>
<dbReference type="Proteomes" id="UP000000591">
    <property type="component" value="Chromosome VII"/>
</dbReference>
<dbReference type="InterPro" id="IPR000292">
    <property type="entry name" value="For/NO2_transpt"/>
</dbReference>
<evidence type="ECO:0000256" key="7">
    <source>
        <dbReference type="SAM" id="MobiDB-lite"/>
    </source>
</evidence>
<evidence type="ECO:0000256" key="2">
    <source>
        <dbReference type="ARBA" id="ARBA00022448"/>
    </source>
</evidence>
<dbReference type="InterPro" id="IPR024002">
    <property type="entry name" value="For/NO2_transpt_CS"/>
</dbReference>
<dbReference type="HOGENOM" id="CLU_020549_0_0_1"/>
<feature type="transmembrane region" description="Helical" evidence="8">
    <location>
        <begin position="71"/>
        <end position="91"/>
    </location>
</feature>
<keyword evidence="4 8" id="KW-1133">Transmembrane helix</keyword>
<dbReference type="AlphaFoldDB" id="Q751A0"/>
<dbReference type="PANTHER" id="PTHR30520:SF6">
    <property type="entry name" value="FORMATE_NITRATE FAMILY TRANSPORTER (EUROFUNG)"/>
    <property type="match status" value="1"/>
</dbReference>
<dbReference type="Pfam" id="PF01226">
    <property type="entry name" value="Form_Nir_trans"/>
    <property type="match status" value="1"/>
</dbReference>
<dbReference type="GeneID" id="4622888"/>
<feature type="transmembrane region" description="Helical" evidence="8">
    <location>
        <begin position="162"/>
        <end position="181"/>
    </location>
</feature>
<feature type="compositionally biased region" description="Low complexity" evidence="7">
    <location>
        <begin position="344"/>
        <end position="359"/>
    </location>
</feature>
<feature type="transmembrane region" description="Helical" evidence="8">
    <location>
        <begin position="112"/>
        <end position="142"/>
    </location>
</feature>
<dbReference type="InterPro" id="IPR023271">
    <property type="entry name" value="Aquaporin-like"/>
</dbReference>
<feature type="transmembrane region" description="Helical" evidence="8">
    <location>
        <begin position="193"/>
        <end position="213"/>
    </location>
</feature>
<accession>Q751A0</accession>
<dbReference type="PROSITE" id="PS01005">
    <property type="entry name" value="FORMATE_NITRITE_TP_1"/>
    <property type="match status" value="1"/>
</dbReference>
<evidence type="ECO:0000313" key="10">
    <source>
        <dbReference type="Proteomes" id="UP000000591"/>
    </source>
</evidence>
<dbReference type="OMA" id="RNPGIVN"/>
<comment type="subcellular location">
    <subcellularLocation>
        <location evidence="1">Membrane</location>
        <topology evidence="1">Multi-pass membrane protein</topology>
    </subcellularLocation>
</comment>
<evidence type="ECO:0000256" key="5">
    <source>
        <dbReference type="ARBA" id="ARBA00023136"/>
    </source>
</evidence>